<organism evidence="1 2">
    <name type="scientific">Meganyctiphanes norvegica</name>
    <name type="common">Northern krill</name>
    <name type="synonym">Thysanopoda norvegica</name>
    <dbReference type="NCBI Taxonomy" id="48144"/>
    <lineage>
        <taxon>Eukaryota</taxon>
        <taxon>Metazoa</taxon>
        <taxon>Ecdysozoa</taxon>
        <taxon>Arthropoda</taxon>
        <taxon>Crustacea</taxon>
        <taxon>Multicrustacea</taxon>
        <taxon>Malacostraca</taxon>
        <taxon>Eumalacostraca</taxon>
        <taxon>Eucarida</taxon>
        <taxon>Euphausiacea</taxon>
        <taxon>Euphausiidae</taxon>
        <taxon>Meganyctiphanes</taxon>
    </lineage>
</organism>
<dbReference type="PANTHER" id="PTHR17901">
    <property type="entry name" value="MAGNESIUM-DEPENDENT PHOSPHATASE 1 MDP1"/>
    <property type="match status" value="1"/>
</dbReference>
<evidence type="ECO:0000313" key="2">
    <source>
        <dbReference type="Proteomes" id="UP001497623"/>
    </source>
</evidence>
<dbReference type="InterPro" id="IPR023214">
    <property type="entry name" value="HAD_sf"/>
</dbReference>
<dbReference type="PANTHER" id="PTHR17901:SF14">
    <property type="entry name" value="MAGNESIUM-DEPENDENT PHOSPHATASE 1"/>
    <property type="match status" value="1"/>
</dbReference>
<dbReference type="GO" id="GO:0003993">
    <property type="term" value="F:acid phosphatase activity"/>
    <property type="evidence" value="ECO:0007669"/>
    <property type="project" value="TreeGrafter"/>
</dbReference>
<dbReference type="SUPFAM" id="SSF56784">
    <property type="entry name" value="HAD-like"/>
    <property type="match status" value="1"/>
</dbReference>
<keyword evidence="2" id="KW-1185">Reference proteome</keyword>
<evidence type="ECO:0000313" key="1">
    <source>
        <dbReference type="EMBL" id="CAL4070822.1"/>
    </source>
</evidence>
<proteinExistence type="predicted"/>
<name>A0AAV2Q5D6_MEGNR</name>
<accession>A0AAV2Q5D6</accession>
<evidence type="ECO:0008006" key="3">
    <source>
        <dbReference type="Google" id="ProtNLM"/>
    </source>
</evidence>
<dbReference type="InterPro" id="IPR010036">
    <property type="entry name" value="MDP_1_eu_arc"/>
</dbReference>
<dbReference type="InterPro" id="IPR036412">
    <property type="entry name" value="HAD-like_sf"/>
</dbReference>
<protein>
    <recommendedName>
        <fullName evidence="3">Magnesium-dependent phosphatase 1</fullName>
    </recommendedName>
</protein>
<comment type="caution">
    <text evidence="1">The sequence shown here is derived from an EMBL/GenBank/DDBJ whole genome shotgun (WGS) entry which is preliminary data.</text>
</comment>
<dbReference type="Proteomes" id="UP001497623">
    <property type="component" value="Unassembled WGS sequence"/>
</dbReference>
<dbReference type="Pfam" id="PF12689">
    <property type="entry name" value="Acid_PPase"/>
    <property type="match status" value="1"/>
</dbReference>
<dbReference type="Gene3D" id="3.40.50.1000">
    <property type="entry name" value="HAD superfamily/HAD-like"/>
    <property type="match status" value="1"/>
</dbReference>
<feature type="non-terminal residue" evidence="1">
    <location>
        <position position="167"/>
    </location>
</feature>
<reference evidence="1 2" key="1">
    <citation type="submission" date="2024-05" db="EMBL/GenBank/DDBJ databases">
        <authorList>
            <person name="Wallberg A."/>
        </authorList>
    </citation>
    <scope>NUCLEOTIDE SEQUENCE [LARGE SCALE GENOMIC DNA]</scope>
</reference>
<dbReference type="NCBIfam" id="TIGR01685">
    <property type="entry name" value="MDP-1"/>
    <property type="match status" value="1"/>
</dbReference>
<dbReference type="EMBL" id="CAXKWB010003873">
    <property type="protein sequence ID" value="CAL4070822.1"/>
    <property type="molecule type" value="Genomic_DNA"/>
</dbReference>
<dbReference type="AlphaFoldDB" id="A0AAV2Q5D6"/>
<sequence length="167" mass="19640">MPKPKIMKNHYETYYTLWPFWVDTHVDPPFRMEGGKIKDSSGAKIKAYPEVTKVLKKLHSEGYIVAAASRTSEIQGAKQLVKLLDWEQYFTYKEIYPGCKITHFKKFKEYTGLEYSEMLFFDDEHRNKVDLEKIGVLTIMVDHDDGVNLKLVQSGIEEYDKKYRSQK</sequence>
<gene>
    <name evidence="1" type="ORF">MNOR_LOCUS8357</name>
</gene>